<dbReference type="AlphaFoldDB" id="A0A4R8DNB5"/>
<evidence type="ECO:0000313" key="4">
    <source>
        <dbReference type="Proteomes" id="UP000294498"/>
    </source>
</evidence>
<sequence length="247" mass="27545">MQNKRFRVLYIVALVILGGAFSAAALAAKHRPRVLVFSKTGGYRHGSIGVGKLAIMALGKDNGFDVDTSEDASVFTDKNLAKYGAIVFLSTTGHILDTPQQMAMERFIESGKGFVGIHAATDTEYDWGWYGKLVGAYFLKHPAQQQATLHVVDRDDLSTRHLPETWSRFDEWYNFKNIQPDLHVLITIDEHSYTGGVNGDPHPMAWKHSYDGGRAFYTELGHTDASWQDPLYLKHVLGGIKYALGEK</sequence>
<accession>A0A4R8DNB5</accession>
<name>A0A4R8DNB5_9BACT</name>
<proteinExistence type="predicted"/>
<gene>
    <name evidence="3" type="ORF">EDB95_0204</name>
</gene>
<dbReference type="PANTHER" id="PTHR40469">
    <property type="entry name" value="SECRETED GLYCOSYL HYDROLASE"/>
    <property type="match status" value="1"/>
</dbReference>
<organism evidence="3 4">
    <name type="scientific">Dinghuibacter silviterrae</name>
    <dbReference type="NCBI Taxonomy" id="1539049"/>
    <lineage>
        <taxon>Bacteria</taxon>
        <taxon>Pseudomonadati</taxon>
        <taxon>Bacteroidota</taxon>
        <taxon>Chitinophagia</taxon>
        <taxon>Chitinophagales</taxon>
        <taxon>Chitinophagaceae</taxon>
        <taxon>Dinghuibacter</taxon>
    </lineage>
</organism>
<evidence type="ECO:0000313" key="3">
    <source>
        <dbReference type="EMBL" id="TDW99195.1"/>
    </source>
</evidence>
<dbReference type="InterPro" id="IPR029010">
    <property type="entry name" value="ThuA-like"/>
</dbReference>
<dbReference type="EMBL" id="SODV01000001">
    <property type="protein sequence ID" value="TDW99195.1"/>
    <property type="molecule type" value="Genomic_DNA"/>
</dbReference>
<evidence type="ECO:0000256" key="1">
    <source>
        <dbReference type="SAM" id="SignalP"/>
    </source>
</evidence>
<keyword evidence="1" id="KW-0732">Signal</keyword>
<reference evidence="3 4" key="1">
    <citation type="submission" date="2019-03" db="EMBL/GenBank/DDBJ databases">
        <title>Genomic Encyclopedia of Type Strains, Phase IV (KMG-IV): sequencing the most valuable type-strain genomes for metagenomic binning, comparative biology and taxonomic classification.</title>
        <authorList>
            <person name="Goeker M."/>
        </authorList>
    </citation>
    <scope>NUCLEOTIDE SEQUENCE [LARGE SCALE GENOMIC DNA]</scope>
    <source>
        <strain evidence="3 4">DSM 100059</strain>
    </source>
</reference>
<dbReference type="InterPro" id="IPR029062">
    <property type="entry name" value="Class_I_gatase-like"/>
</dbReference>
<feature type="domain" description="ThuA-like" evidence="2">
    <location>
        <begin position="33"/>
        <end position="243"/>
    </location>
</feature>
<keyword evidence="4" id="KW-1185">Reference proteome</keyword>
<protein>
    <recommendedName>
        <fullName evidence="2">ThuA-like domain-containing protein</fullName>
    </recommendedName>
</protein>
<dbReference type="RefSeq" id="WP_133989712.1">
    <property type="nucleotide sequence ID" value="NZ_SODV01000001.1"/>
</dbReference>
<dbReference type="Proteomes" id="UP000294498">
    <property type="component" value="Unassembled WGS sequence"/>
</dbReference>
<dbReference type="PANTHER" id="PTHR40469:SF2">
    <property type="entry name" value="GALACTOSE-BINDING DOMAIN-LIKE SUPERFAMILY PROTEIN"/>
    <property type="match status" value="1"/>
</dbReference>
<dbReference type="OrthoDB" id="9816308at2"/>
<feature type="signal peptide" evidence="1">
    <location>
        <begin position="1"/>
        <end position="27"/>
    </location>
</feature>
<dbReference type="SUPFAM" id="SSF52317">
    <property type="entry name" value="Class I glutamine amidotransferase-like"/>
    <property type="match status" value="1"/>
</dbReference>
<dbReference type="Pfam" id="PF06283">
    <property type="entry name" value="ThuA"/>
    <property type="match status" value="1"/>
</dbReference>
<dbReference type="Gene3D" id="3.40.50.880">
    <property type="match status" value="1"/>
</dbReference>
<feature type="chain" id="PRO_5020932647" description="ThuA-like domain-containing protein" evidence="1">
    <location>
        <begin position="28"/>
        <end position="247"/>
    </location>
</feature>
<comment type="caution">
    <text evidence="3">The sequence shown here is derived from an EMBL/GenBank/DDBJ whole genome shotgun (WGS) entry which is preliminary data.</text>
</comment>
<evidence type="ECO:0000259" key="2">
    <source>
        <dbReference type="Pfam" id="PF06283"/>
    </source>
</evidence>